<accession>A0ABQ4DNJ6</accession>
<dbReference type="Proteomes" id="UP000614741">
    <property type="component" value="Unassembled WGS sequence"/>
</dbReference>
<dbReference type="PROSITE" id="PS51257">
    <property type="entry name" value="PROKAR_LIPOPROTEIN"/>
    <property type="match status" value="1"/>
</dbReference>
<evidence type="ECO:0000256" key="2">
    <source>
        <dbReference type="ARBA" id="ARBA00023326"/>
    </source>
</evidence>
<keyword evidence="1" id="KW-0378">Hydrolase</keyword>
<reference evidence="4 5" key="1">
    <citation type="submission" date="2021-01" db="EMBL/GenBank/DDBJ databases">
        <title>Whole genome shotgun sequence of Cellulomonas phragmiteti NBRC 110785.</title>
        <authorList>
            <person name="Komaki H."/>
            <person name="Tamura T."/>
        </authorList>
    </citation>
    <scope>NUCLEOTIDE SEQUENCE [LARGE SCALE GENOMIC DNA]</scope>
    <source>
        <strain evidence="4 5">NBRC 110785</strain>
    </source>
</reference>
<proteinExistence type="predicted"/>
<dbReference type="InterPro" id="IPR036116">
    <property type="entry name" value="FN3_sf"/>
</dbReference>
<evidence type="ECO:0000313" key="4">
    <source>
        <dbReference type="EMBL" id="GIG40922.1"/>
    </source>
</evidence>
<dbReference type="CDD" id="cd00063">
    <property type="entry name" value="FN3"/>
    <property type="match status" value="1"/>
</dbReference>
<sequence>MRPAVGTALALLVVAVVAACGPDGTGDTPETRPPVAAPSSDEEATIEDYCDAVHQVNWVDVEQTPEGVLVTWDAAATFGGPGTYVVHRRPSGTAQWQRVEEIERLDDDFTYVDTRPAEQPGVAYEYWVTVVEPECGGESELCPPFVCDPPAAATPRQD</sequence>
<dbReference type="RefSeq" id="WP_203675054.1">
    <property type="nucleotide sequence ID" value="NZ_BONP01000017.1"/>
</dbReference>
<feature type="signal peptide" evidence="3">
    <location>
        <begin position="1"/>
        <end position="18"/>
    </location>
</feature>
<feature type="chain" id="PRO_5046220085" description="Fibronectin type-III domain-containing protein" evidence="3">
    <location>
        <begin position="19"/>
        <end position="158"/>
    </location>
</feature>
<comment type="caution">
    <text evidence="4">The sequence shown here is derived from an EMBL/GenBank/DDBJ whole genome shotgun (WGS) entry which is preliminary data.</text>
</comment>
<keyword evidence="1" id="KW-0326">Glycosidase</keyword>
<evidence type="ECO:0000256" key="1">
    <source>
        <dbReference type="ARBA" id="ARBA00023295"/>
    </source>
</evidence>
<evidence type="ECO:0000256" key="3">
    <source>
        <dbReference type="SAM" id="SignalP"/>
    </source>
</evidence>
<dbReference type="SUPFAM" id="SSF49265">
    <property type="entry name" value="Fibronectin type III"/>
    <property type="match status" value="1"/>
</dbReference>
<dbReference type="EMBL" id="BONP01000017">
    <property type="protein sequence ID" value="GIG40922.1"/>
    <property type="molecule type" value="Genomic_DNA"/>
</dbReference>
<organism evidence="4 5">
    <name type="scientific">Cellulomonas phragmiteti</name>
    <dbReference type="NCBI Taxonomy" id="478780"/>
    <lineage>
        <taxon>Bacteria</taxon>
        <taxon>Bacillati</taxon>
        <taxon>Actinomycetota</taxon>
        <taxon>Actinomycetes</taxon>
        <taxon>Micrococcales</taxon>
        <taxon>Cellulomonadaceae</taxon>
        <taxon>Cellulomonas</taxon>
    </lineage>
</organism>
<keyword evidence="5" id="KW-1185">Reference proteome</keyword>
<keyword evidence="3" id="KW-0732">Signal</keyword>
<dbReference type="Gene3D" id="2.60.40.10">
    <property type="entry name" value="Immunoglobulins"/>
    <property type="match status" value="1"/>
</dbReference>
<keyword evidence="2" id="KW-0624">Polysaccharide degradation</keyword>
<dbReference type="InterPro" id="IPR013783">
    <property type="entry name" value="Ig-like_fold"/>
</dbReference>
<evidence type="ECO:0008006" key="6">
    <source>
        <dbReference type="Google" id="ProtNLM"/>
    </source>
</evidence>
<keyword evidence="2" id="KW-0119">Carbohydrate metabolism</keyword>
<name>A0ABQ4DNJ6_9CELL</name>
<evidence type="ECO:0000313" key="5">
    <source>
        <dbReference type="Proteomes" id="UP000614741"/>
    </source>
</evidence>
<gene>
    <name evidence="4" type="ORF">Cph01nite_26840</name>
</gene>
<protein>
    <recommendedName>
        <fullName evidence="6">Fibronectin type-III domain-containing protein</fullName>
    </recommendedName>
</protein>
<dbReference type="InterPro" id="IPR003961">
    <property type="entry name" value="FN3_dom"/>
</dbReference>